<dbReference type="Gene3D" id="3.40.190.170">
    <property type="entry name" value="Bacterial extracellular solute-binding protein, family 7"/>
    <property type="match status" value="1"/>
</dbReference>
<comment type="caution">
    <text evidence="1">The sequence shown here is derived from an EMBL/GenBank/DDBJ whole genome shotgun (WGS) entry which is preliminary data.</text>
</comment>
<sequence>MRSLSSIYRGLLIGGLLFSSLVTAQSEQSLSSRAMDPSLTQAQRMQAIAALYPQQMQDGRIPRRRVCVWDLLGKRGPIYAAAQDQQAKLLDLGVQVEMDAYTNEGVLAEDLKAGQCDAALMTGLRARSFNRFTGTLDAIGAVPSPQHMNLLMKVLSHPSSAANMEENDFVVMGFAPMGSAYIFVNDRQISTLAKAAGKRIAVMDYDPVQAEMILGLGANPVPTSTVSAGSKFNNNSVDVLPAPLVAYNILELYRGMGEKGGIVDYPFSQLTLQLIGRRDKFPTEVAQLVREDFYRHFHEIEAQVEQQTGDIPQSVWIAITDQEKSEYQVLMQEARVALRDRGYYDGKMLTLQRKVRCKIEPANAECSAGIE</sequence>
<protein>
    <recommendedName>
        <fullName evidence="3">RND transporter</fullName>
    </recommendedName>
</protein>
<evidence type="ECO:0000313" key="1">
    <source>
        <dbReference type="EMBL" id="MCA6064659.1"/>
    </source>
</evidence>
<evidence type="ECO:0000313" key="2">
    <source>
        <dbReference type="Proteomes" id="UP000714380"/>
    </source>
</evidence>
<proteinExistence type="predicted"/>
<evidence type="ECO:0008006" key="3">
    <source>
        <dbReference type="Google" id="ProtNLM"/>
    </source>
</evidence>
<gene>
    <name evidence="1" type="ORF">I9W95_13675</name>
</gene>
<accession>A0ABS7ZSI0</accession>
<reference evidence="1 2" key="1">
    <citation type="submission" date="2020-12" db="EMBL/GenBank/DDBJ databases">
        <title>Novel Thalassolituus-related marine hydrocarbonoclastic bacteria mediated algae-derived hydrocarbons mineralization in twilight zone of the northern South China Sea.</title>
        <authorList>
            <person name="Dong C."/>
        </authorList>
    </citation>
    <scope>NUCLEOTIDE SEQUENCE [LARGE SCALE GENOMIC DNA]</scope>
    <source>
        <strain evidence="1 2">IMCC1826</strain>
    </source>
</reference>
<dbReference type="InterPro" id="IPR038404">
    <property type="entry name" value="TRAP_DctP_sf"/>
</dbReference>
<name>A0ABS7ZSI0_9GAMM</name>
<dbReference type="RefSeq" id="WP_225675845.1">
    <property type="nucleotide sequence ID" value="NZ_JAEDAH010000088.1"/>
</dbReference>
<dbReference type="Proteomes" id="UP000714380">
    <property type="component" value="Unassembled WGS sequence"/>
</dbReference>
<dbReference type="InterPro" id="IPR045758">
    <property type="entry name" value="AdeT1/2"/>
</dbReference>
<dbReference type="EMBL" id="JAEDAH010000088">
    <property type="protein sequence ID" value="MCA6064659.1"/>
    <property type="molecule type" value="Genomic_DNA"/>
</dbReference>
<dbReference type="Pfam" id="PF19582">
    <property type="entry name" value="AdeT1_2"/>
    <property type="match status" value="1"/>
</dbReference>
<keyword evidence="2" id="KW-1185">Reference proteome</keyword>
<organism evidence="1 2">
    <name type="scientific">Thalassolituus marinus</name>
    <dbReference type="NCBI Taxonomy" id="671053"/>
    <lineage>
        <taxon>Bacteria</taxon>
        <taxon>Pseudomonadati</taxon>
        <taxon>Pseudomonadota</taxon>
        <taxon>Gammaproteobacteria</taxon>
        <taxon>Oceanospirillales</taxon>
        <taxon>Oceanospirillaceae</taxon>
        <taxon>Thalassolituus</taxon>
    </lineage>
</organism>